<keyword evidence="1" id="KW-0472">Membrane</keyword>
<proteinExistence type="predicted"/>
<feature type="transmembrane region" description="Helical" evidence="1">
    <location>
        <begin position="21"/>
        <end position="44"/>
    </location>
</feature>
<keyword evidence="1" id="KW-1133">Transmembrane helix</keyword>
<evidence type="ECO:0000313" key="2">
    <source>
        <dbReference type="EMBL" id="CAB4147864.1"/>
    </source>
</evidence>
<dbReference type="EMBL" id="LR796482">
    <property type="protein sequence ID" value="CAB4147864.1"/>
    <property type="molecule type" value="Genomic_DNA"/>
</dbReference>
<keyword evidence="1" id="KW-0812">Transmembrane</keyword>
<name>A0A6J5MM33_9CAUD</name>
<organism evidence="2">
    <name type="scientific">uncultured Caudovirales phage</name>
    <dbReference type="NCBI Taxonomy" id="2100421"/>
    <lineage>
        <taxon>Viruses</taxon>
        <taxon>Duplodnaviria</taxon>
        <taxon>Heunggongvirae</taxon>
        <taxon>Uroviricota</taxon>
        <taxon>Caudoviricetes</taxon>
        <taxon>Peduoviridae</taxon>
        <taxon>Maltschvirus</taxon>
        <taxon>Maltschvirus maltsch</taxon>
    </lineage>
</organism>
<protein>
    <submittedName>
        <fullName evidence="2">Uncharacterized protein</fullName>
    </submittedName>
</protein>
<evidence type="ECO:0000256" key="1">
    <source>
        <dbReference type="SAM" id="Phobius"/>
    </source>
</evidence>
<sequence>MKHQNYTENFEVDGPYQDNKISFVDCVFIFLAGVTVGVIAFILITGN</sequence>
<accession>A0A6J5MM33</accession>
<gene>
    <name evidence="2" type="ORF">UFOVP515_50</name>
</gene>
<reference evidence="2" key="1">
    <citation type="submission" date="2020-04" db="EMBL/GenBank/DDBJ databases">
        <authorList>
            <person name="Chiriac C."/>
            <person name="Salcher M."/>
            <person name="Ghai R."/>
            <person name="Kavagutti S V."/>
        </authorList>
    </citation>
    <scope>NUCLEOTIDE SEQUENCE</scope>
</reference>